<name>A0ABX0P3I8_9BURK</name>
<keyword evidence="2" id="KW-0645">Protease</keyword>
<keyword evidence="4 7" id="KW-0732">Signal</keyword>
<evidence type="ECO:0000256" key="3">
    <source>
        <dbReference type="ARBA" id="ARBA00022723"/>
    </source>
</evidence>
<proteinExistence type="predicted"/>
<dbReference type="PANTHER" id="PTHR12147">
    <property type="entry name" value="METALLOPEPTIDASE M28 FAMILY MEMBER"/>
    <property type="match status" value="1"/>
</dbReference>
<dbReference type="SUPFAM" id="SSF52025">
    <property type="entry name" value="PA domain"/>
    <property type="match status" value="1"/>
</dbReference>
<dbReference type="Gene3D" id="3.40.630.10">
    <property type="entry name" value="Zn peptidases"/>
    <property type="match status" value="1"/>
</dbReference>
<evidence type="ECO:0000313" key="10">
    <source>
        <dbReference type="Proteomes" id="UP000609726"/>
    </source>
</evidence>
<dbReference type="InterPro" id="IPR007484">
    <property type="entry name" value="Peptidase_M28"/>
</dbReference>
<feature type="domain" description="Peptidase M28" evidence="8">
    <location>
        <begin position="313"/>
        <end position="520"/>
    </location>
</feature>
<evidence type="ECO:0000256" key="5">
    <source>
        <dbReference type="ARBA" id="ARBA00022801"/>
    </source>
</evidence>
<gene>
    <name evidence="9" type="ORF">F2P45_31170</name>
</gene>
<dbReference type="RefSeq" id="WP_166882121.1">
    <property type="nucleotide sequence ID" value="NZ_WHJH01000073.1"/>
</dbReference>
<evidence type="ECO:0000313" key="9">
    <source>
        <dbReference type="EMBL" id="NHZ93436.1"/>
    </source>
</evidence>
<dbReference type="InterPro" id="IPR045175">
    <property type="entry name" value="M28_fam"/>
</dbReference>
<dbReference type="Pfam" id="PF04389">
    <property type="entry name" value="Peptidase_M28"/>
    <property type="match status" value="1"/>
</dbReference>
<accession>A0ABX0P3I8</accession>
<evidence type="ECO:0000256" key="7">
    <source>
        <dbReference type="SAM" id="SignalP"/>
    </source>
</evidence>
<keyword evidence="3" id="KW-0479">Metal-binding</keyword>
<evidence type="ECO:0000256" key="1">
    <source>
        <dbReference type="ARBA" id="ARBA00022438"/>
    </source>
</evidence>
<feature type="signal peptide" evidence="7">
    <location>
        <begin position="1"/>
        <end position="21"/>
    </location>
</feature>
<reference evidence="9 10" key="1">
    <citation type="submission" date="2019-10" db="EMBL/GenBank/DDBJ databases">
        <title>Taxonomy of Antarctic Massilia spp.: description of Massilia rubra sp. nov., Massilia aquatica sp. nov., Massilia mucilaginosa sp. nov., Massilia frigida sp. nov. isolated from streams, lakes and regoliths.</title>
        <authorList>
            <person name="Holochova P."/>
            <person name="Sedlacek I."/>
            <person name="Kralova S."/>
            <person name="Maslanova I."/>
            <person name="Busse H.-J."/>
            <person name="Stankova E."/>
            <person name="Vrbovska V."/>
            <person name="Kovarovic V."/>
            <person name="Bartak M."/>
            <person name="Svec P."/>
            <person name="Pantucek R."/>
        </authorList>
    </citation>
    <scope>NUCLEOTIDE SEQUENCE [LARGE SCALE GENOMIC DNA]</scope>
    <source>
        <strain evidence="9 10">CCM 8733</strain>
    </source>
</reference>
<evidence type="ECO:0000256" key="6">
    <source>
        <dbReference type="ARBA" id="ARBA00022833"/>
    </source>
</evidence>
<dbReference type="EMBL" id="WHJH01000073">
    <property type="protein sequence ID" value="NHZ93436.1"/>
    <property type="molecule type" value="Genomic_DNA"/>
</dbReference>
<comment type="caution">
    <text evidence="9">The sequence shown here is derived from an EMBL/GenBank/DDBJ whole genome shotgun (WGS) entry which is preliminary data.</text>
</comment>
<keyword evidence="1" id="KW-0031">Aminopeptidase</keyword>
<dbReference type="PANTHER" id="PTHR12147:SF56">
    <property type="entry name" value="AMINOPEPTIDASE YDR415C-RELATED"/>
    <property type="match status" value="1"/>
</dbReference>
<organism evidence="9 10">
    <name type="scientific">Massilia mucilaginosa</name>
    <dbReference type="NCBI Taxonomy" id="2609282"/>
    <lineage>
        <taxon>Bacteria</taxon>
        <taxon>Pseudomonadati</taxon>
        <taxon>Pseudomonadota</taxon>
        <taxon>Betaproteobacteria</taxon>
        <taxon>Burkholderiales</taxon>
        <taxon>Oxalobacteraceae</taxon>
        <taxon>Telluria group</taxon>
        <taxon>Massilia</taxon>
    </lineage>
</organism>
<evidence type="ECO:0000256" key="4">
    <source>
        <dbReference type="ARBA" id="ARBA00022729"/>
    </source>
</evidence>
<evidence type="ECO:0000259" key="8">
    <source>
        <dbReference type="Pfam" id="PF04389"/>
    </source>
</evidence>
<feature type="chain" id="PRO_5045381855" evidence="7">
    <location>
        <begin position="22"/>
        <end position="564"/>
    </location>
</feature>
<keyword evidence="6" id="KW-0862">Zinc</keyword>
<protein>
    <submittedName>
        <fullName evidence="9">M28 family peptidase</fullName>
    </submittedName>
</protein>
<dbReference type="Proteomes" id="UP000609726">
    <property type="component" value="Unassembled WGS sequence"/>
</dbReference>
<sequence>MKHLILYALIGMAGAASAASAAPPVAPSATFAQPFIPAFSAKRLSEDVRILASDTYEGRAPATGGENRSVDYLIAQMGHAGLQPGGSVHNGKRGWTQAVPLLRSENVGTPQATVRLAGTQQTLTQGQEIVMRATLNGSGTVAIDSAPIVFVGYGVNAPERQWDDFKGVDLHGKIAVVLINDPDFETGSGDFGGREMTYYGRWTYKFEEAARRGAKGMLIVHETAPASYGWDSVRNTDTLPRFDIVRADPAAAHPLLEGWIHRDTAVALFQRAGLDFEALKRTAQTRAFQPIELGDARFSTQYAVNLATITSQNVVGRIKGRLYPDESMVYVAHWDHLGPSVPDAQGDHIFNGALDNASGTAGLIELARQFSHGPSPERSVVFLVVTAEERGLLGSEYYGANPLYPLAKTAGVINLDILDPHGPARNFTSAGNAKLELLDDLKATARRWNVRFTPDPRLAAGRFFRSDHFSFAKRGVPALWFESGNDWYDGGTAAGDAEAADYNTNRYHQRNDEWQASWSFTGMARDLRILHQFGRELANSRRWPNWNMDSEFRAIRDKTASTRN</sequence>
<dbReference type="Gene3D" id="3.50.30.30">
    <property type="match status" value="1"/>
</dbReference>
<dbReference type="SUPFAM" id="SSF53187">
    <property type="entry name" value="Zn-dependent exopeptidases"/>
    <property type="match status" value="1"/>
</dbReference>
<dbReference type="CDD" id="cd04821">
    <property type="entry name" value="PA_M28_1_2"/>
    <property type="match status" value="1"/>
</dbReference>
<keyword evidence="10" id="KW-1185">Reference proteome</keyword>
<evidence type="ECO:0000256" key="2">
    <source>
        <dbReference type="ARBA" id="ARBA00022670"/>
    </source>
</evidence>
<dbReference type="InterPro" id="IPR046450">
    <property type="entry name" value="PA_dom_sf"/>
</dbReference>
<keyword evidence="5" id="KW-0378">Hydrolase</keyword>